<dbReference type="GO" id="GO:0043041">
    <property type="term" value="P:amino acid activation for nonribosomal peptide biosynthetic process"/>
    <property type="evidence" value="ECO:0007669"/>
    <property type="project" value="TreeGrafter"/>
</dbReference>
<sequence>IYVLNEQGTLCPPYVPGEIYIGGSSLATEYINQPEKTKETFLQRQIPNTSEMKVYKSGDQGRITYDGHIEFLGRQDKQI</sequence>
<evidence type="ECO:0000313" key="1">
    <source>
        <dbReference type="EMBL" id="MCQ6289386.1"/>
    </source>
</evidence>
<dbReference type="RefSeq" id="WP_256425696.1">
    <property type="nucleotide sequence ID" value="NZ_JANHDY010000436.1"/>
</dbReference>
<dbReference type="EMBL" id="JANHEB010000388">
    <property type="protein sequence ID" value="MCQ6289386.1"/>
    <property type="molecule type" value="Genomic_DNA"/>
</dbReference>
<dbReference type="PANTHER" id="PTHR45527">
    <property type="entry name" value="NONRIBOSOMAL PEPTIDE SYNTHETASE"/>
    <property type="match status" value="1"/>
</dbReference>
<dbReference type="AlphaFoldDB" id="A0AAW5L8W2"/>
<dbReference type="GO" id="GO:0044550">
    <property type="term" value="P:secondary metabolite biosynthetic process"/>
    <property type="evidence" value="ECO:0007669"/>
    <property type="project" value="TreeGrafter"/>
</dbReference>
<reference evidence="1" key="1">
    <citation type="submission" date="2022-07" db="EMBL/GenBank/DDBJ databases">
        <title>Identification and characterization of Bacillus thuringiensis and other Bacillus cereus group isolates from spinach by whole genome sequencing.</title>
        <authorList>
            <person name="Zao X."/>
            <person name="Zervas A."/>
            <person name="Hendriks M."/>
            <person name="Rajkovic A."/>
            <person name="Van Overbeek L."/>
            <person name="Hendriksen N.B."/>
            <person name="Uyttendaele M."/>
        </authorList>
    </citation>
    <scope>NUCLEOTIDE SEQUENCE</scope>
    <source>
        <strain evidence="1">781001F-1</strain>
    </source>
</reference>
<dbReference type="GO" id="GO:0031177">
    <property type="term" value="F:phosphopantetheine binding"/>
    <property type="evidence" value="ECO:0007669"/>
    <property type="project" value="TreeGrafter"/>
</dbReference>
<dbReference type="Proteomes" id="UP001204643">
    <property type="component" value="Unassembled WGS sequence"/>
</dbReference>
<dbReference type="Gene3D" id="2.30.38.10">
    <property type="entry name" value="Luciferase, Domain 3"/>
    <property type="match status" value="1"/>
</dbReference>
<feature type="non-terminal residue" evidence="1">
    <location>
        <position position="79"/>
    </location>
</feature>
<proteinExistence type="predicted"/>
<gene>
    <name evidence="1" type="ORF">NPM19_33285</name>
</gene>
<comment type="caution">
    <text evidence="1">The sequence shown here is derived from an EMBL/GenBank/DDBJ whole genome shotgun (WGS) entry which is preliminary data.</text>
</comment>
<accession>A0AAW5L8W2</accession>
<dbReference type="SUPFAM" id="SSF56801">
    <property type="entry name" value="Acetyl-CoA synthetase-like"/>
    <property type="match status" value="1"/>
</dbReference>
<organism evidence="1 2">
    <name type="scientific">Bacillus cereus</name>
    <dbReference type="NCBI Taxonomy" id="1396"/>
    <lineage>
        <taxon>Bacteria</taxon>
        <taxon>Bacillati</taxon>
        <taxon>Bacillota</taxon>
        <taxon>Bacilli</taxon>
        <taxon>Bacillales</taxon>
        <taxon>Bacillaceae</taxon>
        <taxon>Bacillus</taxon>
        <taxon>Bacillus cereus group</taxon>
    </lineage>
</organism>
<evidence type="ECO:0000313" key="2">
    <source>
        <dbReference type="Proteomes" id="UP001204643"/>
    </source>
</evidence>
<dbReference type="PANTHER" id="PTHR45527:SF1">
    <property type="entry name" value="FATTY ACID SYNTHASE"/>
    <property type="match status" value="1"/>
</dbReference>
<dbReference type="GO" id="GO:0005737">
    <property type="term" value="C:cytoplasm"/>
    <property type="evidence" value="ECO:0007669"/>
    <property type="project" value="TreeGrafter"/>
</dbReference>
<name>A0AAW5L8W2_BACCE</name>
<feature type="non-terminal residue" evidence="1">
    <location>
        <position position="1"/>
    </location>
</feature>
<protein>
    <submittedName>
        <fullName evidence="1">AMP-binding protein</fullName>
    </submittedName>
</protein>